<keyword evidence="1" id="KW-1133">Transmembrane helix</keyword>
<organism evidence="2 3">
    <name type="scientific">Salininema proteolyticum</name>
    <dbReference type="NCBI Taxonomy" id="1607685"/>
    <lineage>
        <taxon>Bacteria</taxon>
        <taxon>Bacillati</taxon>
        <taxon>Actinomycetota</taxon>
        <taxon>Actinomycetes</taxon>
        <taxon>Glycomycetales</taxon>
        <taxon>Glycomycetaceae</taxon>
        <taxon>Salininema</taxon>
    </lineage>
</organism>
<comment type="caution">
    <text evidence="2">The sequence shown here is derived from an EMBL/GenBank/DDBJ whole genome shotgun (WGS) entry which is preliminary data.</text>
</comment>
<dbReference type="RefSeq" id="WP_380625837.1">
    <property type="nucleotide sequence ID" value="NZ_JBHSDK010000062.1"/>
</dbReference>
<feature type="transmembrane region" description="Helical" evidence="1">
    <location>
        <begin position="20"/>
        <end position="38"/>
    </location>
</feature>
<dbReference type="EMBL" id="JBHSDK010000062">
    <property type="protein sequence ID" value="MFC4338108.1"/>
    <property type="molecule type" value="Genomic_DNA"/>
</dbReference>
<reference evidence="3" key="1">
    <citation type="journal article" date="2019" name="Int. J. Syst. Evol. Microbiol.">
        <title>The Global Catalogue of Microorganisms (GCM) 10K type strain sequencing project: providing services to taxonomists for standard genome sequencing and annotation.</title>
        <authorList>
            <consortium name="The Broad Institute Genomics Platform"/>
            <consortium name="The Broad Institute Genome Sequencing Center for Infectious Disease"/>
            <person name="Wu L."/>
            <person name="Ma J."/>
        </authorList>
    </citation>
    <scope>NUCLEOTIDE SEQUENCE [LARGE SCALE GENOMIC DNA]</scope>
    <source>
        <strain evidence="3">IBRC-M 10908</strain>
    </source>
</reference>
<sequence>MCAELNDDPVPKRRKGSRRALVIFLTIFAIGALIFGAYELYQALGPGVHQYERNN</sequence>
<keyword evidence="1" id="KW-0812">Transmembrane</keyword>
<evidence type="ECO:0000256" key="1">
    <source>
        <dbReference type="SAM" id="Phobius"/>
    </source>
</evidence>
<evidence type="ECO:0000313" key="3">
    <source>
        <dbReference type="Proteomes" id="UP001595823"/>
    </source>
</evidence>
<gene>
    <name evidence="2" type="ORF">ACFPET_23215</name>
</gene>
<dbReference type="Proteomes" id="UP001595823">
    <property type="component" value="Unassembled WGS sequence"/>
</dbReference>
<proteinExistence type="predicted"/>
<accession>A0ABV8U5Z7</accession>
<protein>
    <submittedName>
        <fullName evidence="2">Uncharacterized protein</fullName>
    </submittedName>
</protein>
<keyword evidence="1" id="KW-0472">Membrane</keyword>
<name>A0ABV8U5Z7_9ACTN</name>
<evidence type="ECO:0000313" key="2">
    <source>
        <dbReference type="EMBL" id="MFC4338108.1"/>
    </source>
</evidence>
<keyword evidence="3" id="KW-1185">Reference proteome</keyword>